<dbReference type="Proteomes" id="UP001139028">
    <property type="component" value="Unassembled WGS sequence"/>
</dbReference>
<keyword evidence="2 5" id="KW-0560">Oxidoreductase</keyword>
<dbReference type="InterPro" id="IPR002569">
    <property type="entry name" value="Met_Sox_Rdtase_MsrA_dom"/>
</dbReference>
<evidence type="ECO:0000256" key="3">
    <source>
        <dbReference type="ARBA" id="ARBA00047806"/>
    </source>
</evidence>
<comment type="catalytic activity">
    <reaction evidence="4 5">
        <text>[thioredoxin]-disulfide + L-methionine + H2O = L-methionine (S)-S-oxide + [thioredoxin]-dithiol</text>
        <dbReference type="Rhea" id="RHEA:19993"/>
        <dbReference type="Rhea" id="RHEA-COMP:10698"/>
        <dbReference type="Rhea" id="RHEA-COMP:10700"/>
        <dbReference type="ChEBI" id="CHEBI:15377"/>
        <dbReference type="ChEBI" id="CHEBI:29950"/>
        <dbReference type="ChEBI" id="CHEBI:50058"/>
        <dbReference type="ChEBI" id="CHEBI:57844"/>
        <dbReference type="ChEBI" id="CHEBI:58772"/>
        <dbReference type="EC" id="1.8.4.11"/>
    </reaction>
</comment>
<keyword evidence="8" id="KW-1185">Reference proteome</keyword>
<dbReference type="GO" id="GO:0034599">
    <property type="term" value="P:cellular response to oxidative stress"/>
    <property type="evidence" value="ECO:0007669"/>
    <property type="project" value="TreeGrafter"/>
</dbReference>
<dbReference type="InterPro" id="IPR050162">
    <property type="entry name" value="MsrA_MetSO_reductase"/>
</dbReference>
<evidence type="ECO:0000313" key="7">
    <source>
        <dbReference type="EMBL" id="MCO1335866.1"/>
    </source>
</evidence>
<dbReference type="HAMAP" id="MF_01401">
    <property type="entry name" value="MsrA"/>
    <property type="match status" value="1"/>
</dbReference>
<evidence type="ECO:0000256" key="1">
    <source>
        <dbReference type="ARBA" id="ARBA00005591"/>
    </source>
</evidence>
<dbReference type="SUPFAM" id="SSF55068">
    <property type="entry name" value="Peptide methionine sulfoxide reductase"/>
    <property type="match status" value="1"/>
</dbReference>
<dbReference type="EMBL" id="JALBWM010000087">
    <property type="protein sequence ID" value="MCO1335866.1"/>
    <property type="molecule type" value="Genomic_DNA"/>
</dbReference>
<evidence type="ECO:0000259" key="6">
    <source>
        <dbReference type="Pfam" id="PF01625"/>
    </source>
</evidence>
<evidence type="ECO:0000313" key="8">
    <source>
        <dbReference type="Proteomes" id="UP001139028"/>
    </source>
</evidence>
<dbReference type="FunFam" id="3.30.1060.10:FF:000001">
    <property type="entry name" value="Peptide methionine sulfoxide reductase MsrA"/>
    <property type="match status" value="1"/>
</dbReference>
<reference evidence="7" key="1">
    <citation type="journal article" date="2022" name="Arch. Microbiol.">
        <title>Microbulbifer okhotskensis sp. nov., isolated from a deep bottom sediment of the Okhotsk Sea.</title>
        <authorList>
            <person name="Romanenko L."/>
            <person name="Kurilenko V."/>
            <person name="Otstavnykh N."/>
            <person name="Velansky P."/>
            <person name="Isaeva M."/>
            <person name="Mikhailov V."/>
        </authorList>
    </citation>
    <scope>NUCLEOTIDE SEQUENCE</scope>
    <source>
        <strain evidence="7">OS29</strain>
    </source>
</reference>
<dbReference type="PANTHER" id="PTHR42799:SF2">
    <property type="entry name" value="MITOCHONDRIAL PEPTIDE METHIONINE SULFOXIDE REDUCTASE"/>
    <property type="match status" value="1"/>
</dbReference>
<comment type="function">
    <text evidence="5">Has an important function as a repair enzyme for proteins that have been inactivated by oxidation. Catalyzes the reversible oxidation-reduction of methionine sulfoxide in proteins to methionine.</text>
</comment>
<name>A0A9X2J8S7_9GAMM</name>
<dbReference type="RefSeq" id="WP_252470979.1">
    <property type="nucleotide sequence ID" value="NZ_JALBWM010000087.1"/>
</dbReference>
<evidence type="ECO:0000256" key="5">
    <source>
        <dbReference type="HAMAP-Rule" id="MF_01401"/>
    </source>
</evidence>
<dbReference type="GO" id="GO:0008113">
    <property type="term" value="F:peptide-methionine (S)-S-oxide reductase activity"/>
    <property type="evidence" value="ECO:0007669"/>
    <property type="project" value="UniProtKB-UniRule"/>
</dbReference>
<comment type="catalytic activity">
    <reaction evidence="3 5">
        <text>L-methionyl-[protein] + [thioredoxin]-disulfide + H2O = L-methionyl-(S)-S-oxide-[protein] + [thioredoxin]-dithiol</text>
        <dbReference type="Rhea" id="RHEA:14217"/>
        <dbReference type="Rhea" id="RHEA-COMP:10698"/>
        <dbReference type="Rhea" id="RHEA-COMP:10700"/>
        <dbReference type="Rhea" id="RHEA-COMP:12313"/>
        <dbReference type="Rhea" id="RHEA-COMP:12315"/>
        <dbReference type="ChEBI" id="CHEBI:15377"/>
        <dbReference type="ChEBI" id="CHEBI:16044"/>
        <dbReference type="ChEBI" id="CHEBI:29950"/>
        <dbReference type="ChEBI" id="CHEBI:44120"/>
        <dbReference type="ChEBI" id="CHEBI:50058"/>
        <dbReference type="EC" id="1.8.4.11"/>
    </reaction>
</comment>
<sequence>MQYDKFQIPDADQVLPGRPQPMEISGTHFVSGNPIQAPFPENMEVAIFGMGCFWGAEQMFWEIDGVFATAVGYSDGATENPNYDEVCTGRSGHAEVVKVVFDPKKISFAELLRVFWDHHDPTQGMRQGNDIGSQYRSCIFCLNEGQKQEAEASKAAVQEALNGKERGQVTTEISMAQPFYYAEEYHQQYMAKNKEAVCPILRNPMHD</sequence>
<organism evidence="7 8">
    <name type="scientific">Microbulbifer okhotskensis</name>
    <dbReference type="NCBI Taxonomy" id="2926617"/>
    <lineage>
        <taxon>Bacteria</taxon>
        <taxon>Pseudomonadati</taxon>
        <taxon>Pseudomonadota</taxon>
        <taxon>Gammaproteobacteria</taxon>
        <taxon>Cellvibrionales</taxon>
        <taxon>Microbulbiferaceae</taxon>
        <taxon>Microbulbifer</taxon>
    </lineage>
</organism>
<protein>
    <recommendedName>
        <fullName evidence="5">Peptide methionine sulfoxide reductase MsrA</fullName>
        <shortName evidence="5">Protein-methionine-S-oxide reductase</shortName>
        <ecNumber evidence="5">1.8.4.11</ecNumber>
    </recommendedName>
    <alternativeName>
        <fullName evidence="5">Peptide-methionine (S)-S-oxide reductase</fullName>
        <shortName evidence="5">Peptide Met(O) reductase</shortName>
    </alternativeName>
</protein>
<dbReference type="AlphaFoldDB" id="A0A9X2J8S7"/>
<feature type="domain" description="Peptide methionine sulphoxide reductase MsrA" evidence="6">
    <location>
        <begin position="46"/>
        <end position="198"/>
    </location>
</feature>
<dbReference type="GO" id="GO:0005737">
    <property type="term" value="C:cytoplasm"/>
    <property type="evidence" value="ECO:0007669"/>
    <property type="project" value="TreeGrafter"/>
</dbReference>
<evidence type="ECO:0000256" key="2">
    <source>
        <dbReference type="ARBA" id="ARBA00023002"/>
    </source>
</evidence>
<gene>
    <name evidence="5 7" type="primary">msrA</name>
    <name evidence="7" type="ORF">MO867_16140</name>
</gene>
<dbReference type="InterPro" id="IPR036509">
    <property type="entry name" value="Met_Sox_Rdtase_MsrA_sf"/>
</dbReference>
<proteinExistence type="inferred from homology"/>
<comment type="caution">
    <text evidence="7">The sequence shown here is derived from an EMBL/GenBank/DDBJ whole genome shotgun (WGS) entry which is preliminary data.</text>
</comment>
<feature type="active site" evidence="5">
    <location>
        <position position="52"/>
    </location>
</feature>
<accession>A0A9X2J8S7</accession>
<dbReference type="Gene3D" id="3.30.1060.10">
    <property type="entry name" value="Peptide methionine sulphoxide reductase MsrA"/>
    <property type="match status" value="1"/>
</dbReference>
<dbReference type="PANTHER" id="PTHR42799">
    <property type="entry name" value="MITOCHONDRIAL PEPTIDE METHIONINE SULFOXIDE REDUCTASE"/>
    <property type="match status" value="1"/>
</dbReference>
<comment type="similarity">
    <text evidence="1 5">Belongs to the MsrA Met sulfoxide reductase family.</text>
</comment>
<dbReference type="Pfam" id="PF01625">
    <property type="entry name" value="PMSR"/>
    <property type="match status" value="1"/>
</dbReference>
<dbReference type="NCBIfam" id="TIGR00401">
    <property type="entry name" value="msrA"/>
    <property type="match status" value="1"/>
</dbReference>
<dbReference type="EC" id="1.8.4.11" evidence="5"/>
<evidence type="ECO:0000256" key="4">
    <source>
        <dbReference type="ARBA" id="ARBA00048782"/>
    </source>
</evidence>